<evidence type="ECO:0000313" key="2">
    <source>
        <dbReference type="Proteomes" id="UP001152795"/>
    </source>
</evidence>
<accession>A0A6S7KDT2</accession>
<dbReference type="EMBL" id="CACRXK020026445">
    <property type="protein sequence ID" value="CAB4040200.1"/>
    <property type="molecule type" value="Genomic_DNA"/>
</dbReference>
<name>A0A6S7KDT2_PARCT</name>
<comment type="caution">
    <text evidence="1">The sequence shown here is derived from an EMBL/GenBank/DDBJ whole genome shotgun (WGS) entry which is preliminary data.</text>
</comment>
<reference evidence="1" key="1">
    <citation type="submission" date="2020-04" db="EMBL/GenBank/DDBJ databases">
        <authorList>
            <person name="Alioto T."/>
            <person name="Alioto T."/>
            <person name="Gomez Garrido J."/>
        </authorList>
    </citation>
    <scope>NUCLEOTIDE SEQUENCE</scope>
    <source>
        <strain evidence="1">A484AB</strain>
    </source>
</reference>
<feature type="non-terminal residue" evidence="1">
    <location>
        <position position="1"/>
    </location>
</feature>
<dbReference type="AlphaFoldDB" id="A0A6S7KDT2"/>
<proteinExistence type="predicted"/>
<dbReference type="PANTHER" id="PTHR33395">
    <property type="entry name" value="TRANSCRIPTASE, PUTATIVE-RELATED-RELATED"/>
    <property type="match status" value="1"/>
</dbReference>
<organism evidence="1 2">
    <name type="scientific">Paramuricea clavata</name>
    <name type="common">Red gorgonian</name>
    <name type="synonym">Violescent sea-whip</name>
    <dbReference type="NCBI Taxonomy" id="317549"/>
    <lineage>
        <taxon>Eukaryota</taxon>
        <taxon>Metazoa</taxon>
        <taxon>Cnidaria</taxon>
        <taxon>Anthozoa</taxon>
        <taxon>Octocorallia</taxon>
        <taxon>Malacalcyonacea</taxon>
        <taxon>Plexauridae</taxon>
        <taxon>Paramuricea</taxon>
    </lineage>
</organism>
<keyword evidence="2" id="KW-1185">Reference proteome</keyword>
<protein>
    <submittedName>
        <fullName evidence="1">Uncharacterized protein</fullName>
    </submittedName>
</protein>
<sequence>SISESSCSIVVGDFNLPKIDWSYDNASPINNGEQTIGDIFCKLVDHSIIDFNINLDFQRTKPVKRKVYHMKKADFEGLNISLGEMGLKVENTGDIDQLWSSWKDAFLAAGKDHIPTRTVKDTNSPPWVDNKVRNFIRKKYLTLKKYHQNKTETRKRKLRELSKIVKLLVKRKHKEYLSKIEKSFSTNPKVFWSYDEAILHHRSKQSTNITYNGIMAKSPAKKAELLNLYFTSVFTKPSSEINGDEVEYEDISNVTNIGQLQVSVQEVNSTLEI</sequence>
<dbReference type="Proteomes" id="UP001152795">
    <property type="component" value="Unassembled WGS sequence"/>
</dbReference>
<dbReference type="PANTHER" id="PTHR33395:SF22">
    <property type="entry name" value="REVERSE TRANSCRIPTASE DOMAIN-CONTAINING PROTEIN"/>
    <property type="match status" value="1"/>
</dbReference>
<dbReference type="OrthoDB" id="5990125at2759"/>
<evidence type="ECO:0000313" key="1">
    <source>
        <dbReference type="EMBL" id="CAB4040200.1"/>
    </source>
</evidence>
<gene>
    <name evidence="1" type="ORF">PACLA_8A024173</name>
</gene>